<proteinExistence type="inferred from homology"/>
<dbReference type="GO" id="GO:0006508">
    <property type="term" value="P:proteolysis"/>
    <property type="evidence" value="ECO:0007669"/>
    <property type="project" value="UniProtKB-KW"/>
</dbReference>
<dbReference type="InterPro" id="IPR001940">
    <property type="entry name" value="Peptidase_S1C"/>
</dbReference>
<dbReference type="EMBL" id="AFPU01000001">
    <property type="protein sequence ID" value="EGP93427.1"/>
    <property type="molecule type" value="Genomic_DNA"/>
</dbReference>
<dbReference type="PANTHER" id="PTHR43343">
    <property type="entry name" value="PEPTIDASE S12"/>
    <property type="match status" value="1"/>
</dbReference>
<dbReference type="GO" id="GO:0004252">
    <property type="term" value="F:serine-type endopeptidase activity"/>
    <property type="evidence" value="ECO:0007669"/>
    <property type="project" value="InterPro"/>
</dbReference>
<dbReference type="InterPro" id="IPR001478">
    <property type="entry name" value="PDZ"/>
</dbReference>
<dbReference type="Pfam" id="PF13180">
    <property type="entry name" value="PDZ_2"/>
    <property type="match status" value="1"/>
</dbReference>
<dbReference type="STRING" id="1001994.MY1_0664"/>
<evidence type="ECO:0000256" key="1">
    <source>
        <dbReference type="ARBA" id="ARBA00010541"/>
    </source>
</evidence>
<comment type="caution">
    <text evidence="5">The sequence shown here is derived from an EMBL/GenBank/DDBJ whole genome shotgun (WGS) entry which is preliminary data.</text>
</comment>
<sequence>MISIGILAVITIPPSLDFYFESNYHLIKKTPVNSDDNVLSIKNNDIAKKLISDDTSQTISNTIPLDVVYENLENSVVQITSTVIETHSNIIINGNPVEQQSSRLGSGFVYDEQGHIITNYHVISDVSTVDVSLSNGDVFTAKVIGTDKLNDIAVLQLTDDYSNESLAPVLFADSSQIKIGDQVIAIGNPFGLSNTMTTGIVSQTGRLLPNQNLGFSISNIIQTDAAINPGNSGGPLLDSNGNLIGMNTAIESKVGEFTGVGFAIPSNTIKKIVPVLIKKGEYDHPWIGISGVTLSPKLAEKLQLPKNFRGALINDVVDNGPAEKAGIKGALYKSNREISNADIIISIDDTPVKRIDDIISYVSENKSVGDKVSFKVFRDGKVIDIDVILSKRETTNG</sequence>
<accession>F9CVX5</accession>
<name>F9CVX5_9ARCH</name>
<dbReference type="SUPFAM" id="SSF50494">
    <property type="entry name" value="Trypsin-like serine proteases"/>
    <property type="match status" value="1"/>
</dbReference>
<evidence type="ECO:0000313" key="5">
    <source>
        <dbReference type="EMBL" id="EGP93427.1"/>
    </source>
</evidence>
<gene>
    <name evidence="5" type="ORF">MY1_0664</name>
</gene>
<evidence type="ECO:0000256" key="3">
    <source>
        <dbReference type="ARBA" id="ARBA00022801"/>
    </source>
</evidence>
<comment type="similarity">
    <text evidence="1">Belongs to the peptidase S1C family.</text>
</comment>
<evidence type="ECO:0000256" key="2">
    <source>
        <dbReference type="ARBA" id="ARBA00022670"/>
    </source>
</evidence>
<dbReference type="Pfam" id="PF13365">
    <property type="entry name" value="Trypsin_2"/>
    <property type="match status" value="1"/>
</dbReference>
<keyword evidence="3" id="KW-0378">Hydrolase</keyword>
<dbReference type="Gene3D" id="2.40.10.10">
    <property type="entry name" value="Trypsin-like serine proteases"/>
    <property type="match status" value="2"/>
</dbReference>
<dbReference type="SMART" id="SM00228">
    <property type="entry name" value="PDZ"/>
    <property type="match status" value="1"/>
</dbReference>
<dbReference type="InterPro" id="IPR009003">
    <property type="entry name" value="Peptidase_S1_PA"/>
</dbReference>
<keyword evidence="2" id="KW-0645">Protease</keyword>
<dbReference type="PANTHER" id="PTHR43343:SF3">
    <property type="entry name" value="PROTEASE DO-LIKE 8, CHLOROPLASTIC"/>
    <property type="match status" value="1"/>
</dbReference>
<reference evidence="5 6" key="1">
    <citation type="journal article" date="2011" name="J. Bacteriol.">
        <title>Genome Sequence of an Ammonia-Oxidizing Soil Archaeon, "Candidatus Nitrosoarchaeum koreensis" MY1.</title>
        <authorList>
            <person name="Kim B.K."/>
            <person name="Jung M.Y."/>
            <person name="Yu D.S."/>
            <person name="Park S.J."/>
            <person name="Oh T.K."/>
            <person name="Rhee S.K."/>
            <person name="Kim J.F."/>
        </authorList>
    </citation>
    <scope>NUCLEOTIDE SEQUENCE [LARGE SCALE GENOMIC DNA]</scope>
    <source>
        <strain evidence="5 6">MY1</strain>
    </source>
</reference>
<organism evidence="5 6">
    <name type="scientific">Nitrosarchaeum koreense MY1</name>
    <dbReference type="NCBI Taxonomy" id="1001994"/>
    <lineage>
        <taxon>Archaea</taxon>
        <taxon>Nitrososphaerota</taxon>
        <taxon>Nitrososphaeria</taxon>
        <taxon>Nitrosopumilales</taxon>
        <taxon>Nitrosopumilaceae</taxon>
        <taxon>Nitrosarchaeum</taxon>
    </lineage>
</organism>
<evidence type="ECO:0000313" key="6">
    <source>
        <dbReference type="Proteomes" id="UP000004440"/>
    </source>
</evidence>
<dbReference type="PRINTS" id="PR00834">
    <property type="entry name" value="PROTEASES2C"/>
</dbReference>
<dbReference type="Proteomes" id="UP000004440">
    <property type="component" value="Unassembled WGS sequence"/>
</dbReference>
<dbReference type="InterPro" id="IPR043504">
    <property type="entry name" value="Peptidase_S1_PA_chymotrypsin"/>
</dbReference>
<dbReference type="InterPro" id="IPR051201">
    <property type="entry name" value="Chloro_Bact_Ser_Proteases"/>
</dbReference>
<dbReference type="AlphaFoldDB" id="F9CVX5"/>
<dbReference type="Gene3D" id="2.30.42.10">
    <property type="match status" value="1"/>
</dbReference>
<feature type="domain" description="PDZ" evidence="4">
    <location>
        <begin position="285"/>
        <end position="380"/>
    </location>
</feature>
<protein>
    <submittedName>
        <fullName evidence="5">2-alkenal reductase</fullName>
    </submittedName>
</protein>
<evidence type="ECO:0000259" key="4">
    <source>
        <dbReference type="SMART" id="SM00228"/>
    </source>
</evidence>
<dbReference type="InterPro" id="IPR036034">
    <property type="entry name" value="PDZ_sf"/>
</dbReference>
<keyword evidence="6" id="KW-1185">Reference proteome</keyword>
<dbReference type="SUPFAM" id="SSF50156">
    <property type="entry name" value="PDZ domain-like"/>
    <property type="match status" value="1"/>
</dbReference>